<sequence>DKGPCFHCGKPGHWKRNCLTFLRSIGKDSECGTHICSNLQALMNKRNLEKGEGNLRLADGSIVEAIVVGSVYIL</sequence>
<dbReference type="PROSITE" id="PS50158">
    <property type="entry name" value="ZF_CCHC"/>
    <property type="match status" value="1"/>
</dbReference>
<dbReference type="SMART" id="SM00343">
    <property type="entry name" value="ZnF_C2HC"/>
    <property type="match status" value="1"/>
</dbReference>
<protein>
    <submittedName>
        <fullName evidence="3">Zf-CCHC domain-containing protein</fullName>
    </submittedName>
</protein>
<gene>
    <name evidence="3" type="ORF">CFOL_v3_00442</name>
</gene>
<dbReference type="Proteomes" id="UP000187406">
    <property type="component" value="Unassembled WGS sequence"/>
</dbReference>
<dbReference type="GO" id="GO:0003676">
    <property type="term" value="F:nucleic acid binding"/>
    <property type="evidence" value="ECO:0007669"/>
    <property type="project" value="InterPro"/>
</dbReference>
<dbReference type="InParanoid" id="A0A1Q3AMZ0"/>
<dbReference type="Gene3D" id="4.10.60.10">
    <property type="entry name" value="Zinc finger, CCHC-type"/>
    <property type="match status" value="1"/>
</dbReference>
<name>A0A1Q3AMZ0_CEPFO</name>
<dbReference type="OrthoDB" id="1920930at2759"/>
<organism evidence="3 4">
    <name type="scientific">Cephalotus follicularis</name>
    <name type="common">Albany pitcher plant</name>
    <dbReference type="NCBI Taxonomy" id="3775"/>
    <lineage>
        <taxon>Eukaryota</taxon>
        <taxon>Viridiplantae</taxon>
        <taxon>Streptophyta</taxon>
        <taxon>Embryophyta</taxon>
        <taxon>Tracheophyta</taxon>
        <taxon>Spermatophyta</taxon>
        <taxon>Magnoliopsida</taxon>
        <taxon>eudicotyledons</taxon>
        <taxon>Gunneridae</taxon>
        <taxon>Pentapetalae</taxon>
        <taxon>rosids</taxon>
        <taxon>fabids</taxon>
        <taxon>Oxalidales</taxon>
        <taxon>Cephalotaceae</taxon>
        <taxon>Cephalotus</taxon>
    </lineage>
</organism>
<dbReference type="AlphaFoldDB" id="A0A1Q3AMZ0"/>
<evidence type="ECO:0000256" key="1">
    <source>
        <dbReference type="PROSITE-ProRule" id="PRU00047"/>
    </source>
</evidence>
<comment type="caution">
    <text evidence="3">The sequence shown here is derived from an EMBL/GenBank/DDBJ whole genome shotgun (WGS) entry which is preliminary data.</text>
</comment>
<proteinExistence type="predicted"/>
<dbReference type="InterPro" id="IPR036875">
    <property type="entry name" value="Znf_CCHC_sf"/>
</dbReference>
<feature type="non-terminal residue" evidence="3">
    <location>
        <position position="1"/>
    </location>
</feature>
<keyword evidence="1" id="KW-0863">Zinc-finger</keyword>
<reference evidence="4" key="1">
    <citation type="submission" date="2016-04" db="EMBL/GenBank/DDBJ databases">
        <title>Cephalotus genome sequencing.</title>
        <authorList>
            <person name="Fukushima K."/>
            <person name="Hasebe M."/>
            <person name="Fang X."/>
        </authorList>
    </citation>
    <scope>NUCLEOTIDE SEQUENCE [LARGE SCALE GENOMIC DNA]</scope>
    <source>
        <strain evidence="4">cv. St1</strain>
    </source>
</reference>
<dbReference type="InterPro" id="IPR001878">
    <property type="entry name" value="Znf_CCHC"/>
</dbReference>
<dbReference type="SUPFAM" id="SSF57756">
    <property type="entry name" value="Retrovirus zinc finger-like domains"/>
    <property type="match status" value="1"/>
</dbReference>
<keyword evidence="4" id="KW-1185">Reference proteome</keyword>
<dbReference type="EMBL" id="BDDD01000010">
    <property type="protein sequence ID" value="GAV56903.1"/>
    <property type="molecule type" value="Genomic_DNA"/>
</dbReference>
<dbReference type="Pfam" id="PF00098">
    <property type="entry name" value="zf-CCHC"/>
    <property type="match status" value="1"/>
</dbReference>
<dbReference type="GO" id="GO:0008270">
    <property type="term" value="F:zinc ion binding"/>
    <property type="evidence" value="ECO:0007669"/>
    <property type="project" value="UniProtKB-KW"/>
</dbReference>
<accession>A0A1Q3AMZ0</accession>
<evidence type="ECO:0000313" key="4">
    <source>
        <dbReference type="Proteomes" id="UP000187406"/>
    </source>
</evidence>
<keyword evidence="1" id="KW-0862">Zinc</keyword>
<evidence type="ECO:0000259" key="2">
    <source>
        <dbReference type="PROSITE" id="PS50158"/>
    </source>
</evidence>
<keyword evidence="1" id="KW-0479">Metal-binding</keyword>
<feature type="domain" description="CCHC-type" evidence="2">
    <location>
        <begin position="5"/>
        <end position="18"/>
    </location>
</feature>
<evidence type="ECO:0000313" key="3">
    <source>
        <dbReference type="EMBL" id="GAV56903.1"/>
    </source>
</evidence>
<feature type="non-terminal residue" evidence="3">
    <location>
        <position position="74"/>
    </location>
</feature>